<sequence length="272" mass="31123">MSLNSAIYVGQVVHQRHRPKKHSLRYRVFSLLIDLDELDRLDGLRRFGHNRRALFSFRDADHGDGQPLRDWVNDKLAAEGLPEAGRVRLLCYPRILGYVFNPLTVWYCDDAAGEPLATIYEVHNTFKERHTYVLPANAAEQAADKAFYVSPFIDMDCRYEFRLSAPEERVRVAINETQGGQPLLYAAFTGARRPFSDAELMRLFFSHPLMTLKVTAGIHWEALRLILKGIRIRWHTDRKPPADHHSKAGPFSRAPRKNTSLIKRNGAASTSD</sequence>
<dbReference type="OrthoDB" id="9778801at2"/>
<dbReference type="PANTHER" id="PTHR33973:SF4">
    <property type="entry name" value="OS07G0153300 PROTEIN"/>
    <property type="match status" value="1"/>
</dbReference>
<proteinExistence type="predicted"/>
<protein>
    <recommendedName>
        <fullName evidence="4">DUF1365 domain-containing protein</fullName>
    </recommendedName>
</protein>
<evidence type="ECO:0000256" key="1">
    <source>
        <dbReference type="SAM" id="MobiDB-lite"/>
    </source>
</evidence>
<dbReference type="Proteomes" id="UP000194474">
    <property type="component" value="Unassembled WGS sequence"/>
</dbReference>
<gene>
    <name evidence="2" type="ORF">SAMN06295905_2897</name>
</gene>
<feature type="compositionally biased region" description="Polar residues" evidence="1">
    <location>
        <begin position="257"/>
        <end position="272"/>
    </location>
</feature>
<reference evidence="3" key="1">
    <citation type="submission" date="2017-04" db="EMBL/GenBank/DDBJ databases">
        <authorList>
            <person name="Varghese N."/>
            <person name="Submissions S."/>
        </authorList>
    </citation>
    <scope>NUCLEOTIDE SEQUENCE [LARGE SCALE GENOMIC DNA]</scope>
</reference>
<dbReference type="AlphaFoldDB" id="A0A1Y6GCT8"/>
<dbReference type="InterPro" id="IPR010775">
    <property type="entry name" value="DUF1365"/>
</dbReference>
<name>A0A1Y6GCT8_9HYPH</name>
<dbReference type="Pfam" id="PF07103">
    <property type="entry name" value="DUF1365"/>
    <property type="match status" value="1"/>
</dbReference>
<evidence type="ECO:0008006" key="4">
    <source>
        <dbReference type="Google" id="ProtNLM"/>
    </source>
</evidence>
<dbReference type="RefSeq" id="WP_086471261.1">
    <property type="nucleotide sequence ID" value="NZ_FXWK01000002.1"/>
</dbReference>
<keyword evidence="3" id="KW-1185">Reference proteome</keyword>
<feature type="region of interest" description="Disordered" evidence="1">
    <location>
        <begin position="238"/>
        <end position="272"/>
    </location>
</feature>
<evidence type="ECO:0000313" key="3">
    <source>
        <dbReference type="Proteomes" id="UP000194474"/>
    </source>
</evidence>
<evidence type="ECO:0000313" key="2">
    <source>
        <dbReference type="EMBL" id="SMQ85610.1"/>
    </source>
</evidence>
<accession>A0A1Y6GCT8</accession>
<organism evidence="2 3">
    <name type="scientific">Devosia lucknowensis</name>
    <dbReference type="NCBI Taxonomy" id="1096929"/>
    <lineage>
        <taxon>Bacteria</taxon>
        <taxon>Pseudomonadati</taxon>
        <taxon>Pseudomonadota</taxon>
        <taxon>Alphaproteobacteria</taxon>
        <taxon>Hyphomicrobiales</taxon>
        <taxon>Devosiaceae</taxon>
        <taxon>Devosia</taxon>
    </lineage>
</organism>
<dbReference type="PANTHER" id="PTHR33973">
    <property type="entry name" value="OS07G0153300 PROTEIN"/>
    <property type="match status" value="1"/>
</dbReference>
<dbReference type="EMBL" id="FXWK01000002">
    <property type="protein sequence ID" value="SMQ85610.1"/>
    <property type="molecule type" value="Genomic_DNA"/>
</dbReference>